<dbReference type="EMBL" id="CAFBLX010000287">
    <property type="protein sequence ID" value="CAB4912921.1"/>
    <property type="molecule type" value="Genomic_DNA"/>
</dbReference>
<dbReference type="GO" id="GO:0004497">
    <property type="term" value="F:monooxygenase activity"/>
    <property type="evidence" value="ECO:0007669"/>
    <property type="project" value="TreeGrafter"/>
</dbReference>
<proteinExistence type="predicted"/>
<feature type="region of interest" description="Disordered" evidence="2">
    <location>
        <begin position="423"/>
        <end position="447"/>
    </location>
</feature>
<evidence type="ECO:0000256" key="1">
    <source>
        <dbReference type="ARBA" id="ARBA00023002"/>
    </source>
</evidence>
<evidence type="ECO:0000313" key="3">
    <source>
        <dbReference type="EMBL" id="CAB4912921.1"/>
    </source>
</evidence>
<dbReference type="PRINTS" id="PR00469">
    <property type="entry name" value="PNDRDTASEII"/>
</dbReference>
<dbReference type="GO" id="GO:0050660">
    <property type="term" value="F:flavin adenine dinucleotide binding"/>
    <property type="evidence" value="ECO:0007669"/>
    <property type="project" value="TreeGrafter"/>
</dbReference>
<evidence type="ECO:0000256" key="2">
    <source>
        <dbReference type="SAM" id="MobiDB-lite"/>
    </source>
</evidence>
<organism evidence="3">
    <name type="scientific">freshwater metagenome</name>
    <dbReference type="NCBI Taxonomy" id="449393"/>
    <lineage>
        <taxon>unclassified sequences</taxon>
        <taxon>metagenomes</taxon>
        <taxon>ecological metagenomes</taxon>
    </lineage>
</organism>
<sequence length="447" mass="49193">MNPNSVTENHSAVESYSVIVIGGGQAGLSISWHLTQRGIDHVVLERDTIAHEWKDSRWDNFTLVTPNWQCALPGYSYDGDDPDGFMQRDEVYAFVRRYAESFDAPVREYVSVNQALQSAAGGFDLQTSAGPMHADQIVVAVGGYHIPTIPRFAEKLPRDIVQIHSSEYRGSHQFPNGDVLVVGTGQSGAQIAEDLHLDGRRVHLVAGTAPRVARFYRGRDCVAWLHDMGVYDVSIEDQPGGVGKRENTNHYVTGRDGGRDIDLRAFATEGMQLYGRLLGVEDGVLQFAPTLEASLDAADRVAESIKDNIDAYIEREGISAPTEDRYVPVWRPESETAELDLATTDITAVVWSVGFRTDYRWLKVGAFDGEGHPTHNRGVTSVPGLYFLGLPWQHTWGSGRFASVARDAAFLADQIGLEISAAQSRNSTQSHNPAQSRNPAQPQSQMV</sequence>
<reference evidence="3" key="1">
    <citation type="submission" date="2020-05" db="EMBL/GenBank/DDBJ databases">
        <authorList>
            <person name="Chiriac C."/>
            <person name="Salcher M."/>
            <person name="Ghai R."/>
            <person name="Kavagutti S V."/>
        </authorList>
    </citation>
    <scope>NUCLEOTIDE SEQUENCE</scope>
</reference>
<dbReference type="SUPFAM" id="SSF51905">
    <property type="entry name" value="FAD/NAD(P)-binding domain"/>
    <property type="match status" value="2"/>
</dbReference>
<dbReference type="Gene3D" id="3.50.50.60">
    <property type="entry name" value="FAD/NAD(P)-binding domain"/>
    <property type="match status" value="2"/>
</dbReference>
<dbReference type="PANTHER" id="PTHR43539">
    <property type="entry name" value="FLAVIN-BINDING MONOOXYGENASE-LIKE PROTEIN (AFU_ORTHOLOGUE AFUA_4G09220)"/>
    <property type="match status" value="1"/>
</dbReference>
<dbReference type="InterPro" id="IPR036188">
    <property type="entry name" value="FAD/NAD-bd_sf"/>
</dbReference>
<dbReference type="InterPro" id="IPR050982">
    <property type="entry name" value="Auxin_biosynth/cation_transpt"/>
</dbReference>
<dbReference type="InterPro" id="IPR024000">
    <property type="entry name" value="CHP04046_FMN-dependent"/>
</dbReference>
<dbReference type="AlphaFoldDB" id="A0A6J7GWM3"/>
<accession>A0A6J7GWM3</accession>
<protein>
    <submittedName>
        <fullName evidence="3">Unannotated protein</fullName>
    </submittedName>
</protein>
<keyword evidence="1" id="KW-0560">Oxidoreductase</keyword>
<dbReference type="PANTHER" id="PTHR43539:SF78">
    <property type="entry name" value="FLAVIN-CONTAINING MONOOXYGENASE"/>
    <property type="match status" value="1"/>
</dbReference>
<dbReference type="NCBIfam" id="TIGR04046">
    <property type="entry name" value="MSMEG_0569_nitr"/>
    <property type="match status" value="1"/>
</dbReference>
<name>A0A6J7GWM3_9ZZZZ</name>
<dbReference type="Pfam" id="PF13738">
    <property type="entry name" value="Pyr_redox_3"/>
    <property type="match status" value="1"/>
</dbReference>
<gene>
    <name evidence="3" type="ORF">UFOPK3472_03152</name>
</gene>